<dbReference type="EMBL" id="JACHWR010000002">
    <property type="protein sequence ID" value="MBB3042704.1"/>
    <property type="molecule type" value="Genomic_DNA"/>
</dbReference>
<dbReference type="AlphaFoldDB" id="A0A7W4VWJ8"/>
<organism evidence="1 2">
    <name type="scientific">Nocardioides soli</name>
    <dbReference type="NCBI Taxonomy" id="1036020"/>
    <lineage>
        <taxon>Bacteria</taxon>
        <taxon>Bacillati</taxon>
        <taxon>Actinomycetota</taxon>
        <taxon>Actinomycetes</taxon>
        <taxon>Propionibacteriales</taxon>
        <taxon>Nocardioidaceae</taxon>
        <taxon>Nocardioides</taxon>
    </lineage>
</organism>
<dbReference type="Proteomes" id="UP000589626">
    <property type="component" value="Unassembled WGS sequence"/>
</dbReference>
<proteinExistence type="predicted"/>
<dbReference type="InterPro" id="IPR029069">
    <property type="entry name" value="HotDog_dom_sf"/>
</dbReference>
<reference evidence="1 2" key="1">
    <citation type="submission" date="2020-08" db="EMBL/GenBank/DDBJ databases">
        <title>Sequencing the genomes of 1000 actinobacteria strains.</title>
        <authorList>
            <person name="Klenk H.-P."/>
        </authorList>
    </citation>
    <scope>NUCLEOTIDE SEQUENCE [LARGE SCALE GENOMIC DNA]</scope>
    <source>
        <strain evidence="1 2">DSM 105498</strain>
    </source>
</reference>
<dbReference type="Pfam" id="PF13279">
    <property type="entry name" value="4HBT_2"/>
    <property type="match status" value="1"/>
</dbReference>
<gene>
    <name evidence="1" type="ORF">FHU40_002522</name>
</gene>
<sequence length="166" mass="18204">MTTAHPTYDQLAALPSYTAQAVPAAFEDINGHLNIRHYVGIASEGLDESLVDVGIPQNWPTVAGQGVFTAEHHMTYLSELRTGDRISARVRLVGRSARAAHAVVYLLDDTHQRLSYAMEEIFLHIDMASRRTAEWPEDVAAALDKRIAAEAALPWQPALSGSMALR</sequence>
<comment type="caution">
    <text evidence="1">The sequence shown here is derived from an EMBL/GenBank/DDBJ whole genome shotgun (WGS) entry which is preliminary data.</text>
</comment>
<evidence type="ECO:0000313" key="1">
    <source>
        <dbReference type="EMBL" id="MBB3042704.1"/>
    </source>
</evidence>
<dbReference type="CDD" id="cd00586">
    <property type="entry name" value="4HBT"/>
    <property type="match status" value="1"/>
</dbReference>
<dbReference type="EC" id="3.1.2.-" evidence="1"/>
<name>A0A7W4VWJ8_9ACTN</name>
<evidence type="ECO:0000313" key="2">
    <source>
        <dbReference type="Proteomes" id="UP000589626"/>
    </source>
</evidence>
<dbReference type="GO" id="GO:0016787">
    <property type="term" value="F:hydrolase activity"/>
    <property type="evidence" value="ECO:0007669"/>
    <property type="project" value="UniProtKB-KW"/>
</dbReference>
<dbReference type="SUPFAM" id="SSF54637">
    <property type="entry name" value="Thioesterase/thiol ester dehydrase-isomerase"/>
    <property type="match status" value="1"/>
</dbReference>
<keyword evidence="1" id="KW-0378">Hydrolase</keyword>
<dbReference type="Gene3D" id="3.10.129.10">
    <property type="entry name" value="Hotdog Thioesterase"/>
    <property type="match status" value="1"/>
</dbReference>
<protein>
    <submittedName>
        <fullName evidence="1">Acyl-CoA thioester hydrolase</fullName>
        <ecNumber evidence="1">3.1.2.-</ecNumber>
    </submittedName>
</protein>
<keyword evidence="2" id="KW-1185">Reference proteome</keyword>
<dbReference type="RefSeq" id="WP_183592647.1">
    <property type="nucleotide sequence ID" value="NZ_JACHWR010000002.1"/>
</dbReference>
<accession>A0A7W4VWJ8</accession>